<evidence type="ECO:0000313" key="1">
    <source>
        <dbReference type="EMBL" id="KAF2474437.1"/>
    </source>
</evidence>
<proteinExistence type="predicted"/>
<accession>A0ACB6R5U3</accession>
<evidence type="ECO:0000313" key="2">
    <source>
        <dbReference type="Proteomes" id="UP000799755"/>
    </source>
</evidence>
<keyword evidence="2" id="KW-1185">Reference proteome</keyword>
<reference evidence="1" key="1">
    <citation type="journal article" date="2020" name="Stud. Mycol.">
        <title>101 Dothideomycetes genomes: a test case for predicting lifestyles and emergence of pathogens.</title>
        <authorList>
            <person name="Haridas S."/>
            <person name="Albert R."/>
            <person name="Binder M."/>
            <person name="Bloem J."/>
            <person name="Labutti K."/>
            <person name="Salamov A."/>
            <person name="Andreopoulos B."/>
            <person name="Baker S."/>
            <person name="Barry K."/>
            <person name="Bills G."/>
            <person name="Bluhm B."/>
            <person name="Cannon C."/>
            <person name="Castanera R."/>
            <person name="Culley D."/>
            <person name="Daum C."/>
            <person name="Ezra D."/>
            <person name="Gonzalez J."/>
            <person name="Henrissat B."/>
            <person name="Kuo A."/>
            <person name="Liang C."/>
            <person name="Lipzen A."/>
            <person name="Lutzoni F."/>
            <person name="Magnuson J."/>
            <person name="Mondo S."/>
            <person name="Nolan M."/>
            <person name="Ohm R."/>
            <person name="Pangilinan J."/>
            <person name="Park H.-J."/>
            <person name="Ramirez L."/>
            <person name="Alfaro M."/>
            <person name="Sun H."/>
            <person name="Tritt A."/>
            <person name="Yoshinaga Y."/>
            <person name="Zwiers L.-H."/>
            <person name="Turgeon B."/>
            <person name="Goodwin S."/>
            <person name="Spatafora J."/>
            <person name="Crous P."/>
            <person name="Grigoriev I."/>
        </authorList>
    </citation>
    <scope>NUCLEOTIDE SEQUENCE</scope>
    <source>
        <strain evidence="1">ATCC 200398</strain>
    </source>
</reference>
<organism evidence="1 2">
    <name type="scientific">Lindgomyces ingoldianus</name>
    <dbReference type="NCBI Taxonomy" id="673940"/>
    <lineage>
        <taxon>Eukaryota</taxon>
        <taxon>Fungi</taxon>
        <taxon>Dikarya</taxon>
        <taxon>Ascomycota</taxon>
        <taxon>Pezizomycotina</taxon>
        <taxon>Dothideomycetes</taxon>
        <taxon>Pleosporomycetidae</taxon>
        <taxon>Pleosporales</taxon>
        <taxon>Lindgomycetaceae</taxon>
        <taxon>Lindgomyces</taxon>
    </lineage>
</organism>
<sequence length="316" mass="33252">MSSYTYFPGSVAAPTFLGSGLLLGLLLHTFALLALLLTSNAMKAEPAPVSLLPAAPAFTETDFLQMLGVTSVKRHLNALFGLQGQIQHAILSALSPFEDALDAAMAVASTIRDHTTALHDLRKSVEAARAEAAAAKAATAQLQANFSSHQAASQRTIDQLITRVDELSARLSGTFSPPAASSSPLPPPPSDLDSELSNREYPDHNLPDDLANQLYDLVAGVSDDSDSEFSQSNEPDAESDAESDSGGEREKGDTKAGHRVDSRSPSEGEGDDAEAGPHVLPRPSSPLQSAFPLRDGPTMPPPVGRKIAKPKSRKKG</sequence>
<gene>
    <name evidence="1" type="ORF">BDR25DRAFT_311750</name>
</gene>
<protein>
    <submittedName>
        <fullName evidence="1">Uncharacterized protein</fullName>
    </submittedName>
</protein>
<dbReference type="EMBL" id="MU003498">
    <property type="protein sequence ID" value="KAF2474437.1"/>
    <property type="molecule type" value="Genomic_DNA"/>
</dbReference>
<comment type="caution">
    <text evidence="1">The sequence shown here is derived from an EMBL/GenBank/DDBJ whole genome shotgun (WGS) entry which is preliminary data.</text>
</comment>
<name>A0ACB6R5U3_9PLEO</name>
<dbReference type="Proteomes" id="UP000799755">
    <property type="component" value="Unassembled WGS sequence"/>
</dbReference>